<evidence type="ECO:0000256" key="5">
    <source>
        <dbReference type="ARBA" id="ARBA00023136"/>
    </source>
</evidence>
<dbReference type="Proteomes" id="UP001500393">
    <property type="component" value="Unassembled WGS sequence"/>
</dbReference>
<feature type="transmembrane region" description="Helical" evidence="6">
    <location>
        <begin position="59"/>
        <end position="83"/>
    </location>
</feature>
<keyword evidence="5 6" id="KW-0472">Membrane</keyword>
<dbReference type="InterPro" id="IPR036259">
    <property type="entry name" value="MFS_trans_sf"/>
</dbReference>
<feature type="transmembrane region" description="Helical" evidence="6">
    <location>
        <begin position="378"/>
        <end position="401"/>
    </location>
</feature>
<keyword evidence="3 6" id="KW-0812">Transmembrane</keyword>
<protein>
    <submittedName>
        <fullName evidence="7">MFS transporter</fullName>
    </submittedName>
</protein>
<evidence type="ECO:0000256" key="3">
    <source>
        <dbReference type="ARBA" id="ARBA00022692"/>
    </source>
</evidence>
<comment type="subcellular location">
    <subcellularLocation>
        <location evidence="1">Cell membrane</location>
        <topology evidence="1">Multi-pass membrane protein</topology>
    </subcellularLocation>
</comment>
<dbReference type="Gene3D" id="1.20.1250.20">
    <property type="entry name" value="MFS general substrate transporter like domains"/>
    <property type="match status" value="1"/>
</dbReference>
<dbReference type="PANTHER" id="PTHR23513:SF6">
    <property type="entry name" value="MAJOR FACILITATOR SUPERFAMILY ASSOCIATED DOMAIN-CONTAINING PROTEIN"/>
    <property type="match status" value="1"/>
</dbReference>
<feature type="transmembrane region" description="Helical" evidence="6">
    <location>
        <begin position="181"/>
        <end position="201"/>
    </location>
</feature>
<evidence type="ECO:0000256" key="1">
    <source>
        <dbReference type="ARBA" id="ARBA00004651"/>
    </source>
</evidence>
<gene>
    <name evidence="7" type="ORF">GCM10009789_86390</name>
</gene>
<feature type="transmembrane region" description="Helical" evidence="6">
    <location>
        <begin position="115"/>
        <end position="143"/>
    </location>
</feature>
<dbReference type="Pfam" id="PF07690">
    <property type="entry name" value="MFS_1"/>
    <property type="match status" value="1"/>
</dbReference>
<evidence type="ECO:0000256" key="2">
    <source>
        <dbReference type="ARBA" id="ARBA00022475"/>
    </source>
</evidence>
<name>A0ABP4QR73_9ACTN</name>
<evidence type="ECO:0000313" key="7">
    <source>
        <dbReference type="EMBL" id="GAA1619365.1"/>
    </source>
</evidence>
<dbReference type="EMBL" id="BAAAOS010000070">
    <property type="protein sequence ID" value="GAA1619365.1"/>
    <property type="molecule type" value="Genomic_DNA"/>
</dbReference>
<reference evidence="8" key="1">
    <citation type="journal article" date="2019" name="Int. J. Syst. Evol. Microbiol.">
        <title>The Global Catalogue of Microorganisms (GCM) 10K type strain sequencing project: providing services to taxonomists for standard genome sequencing and annotation.</title>
        <authorList>
            <consortium name="The Broad Institute Genomics Platform"/>
            <consortium name="The Broad Institute Genome Sequencing Center for Infectious Disease"/>
            <person name="Wu L."/>
            <person name="Ma J."/>
        </authorList>
    </citation>
    <scope>NUCLEOTIDE SEQUENCE [LARGE SCALE GENOMIC DNA]</scope>
    <source>
        <strain evidence="8">JCM 14969</strain>
    </source>
</reference>
<feature type="transmembrane region" description="Helical" evidence="6">
    <location>
        <begin position="155"/>
        <end position="175"/>
    </location>
</feature>
<dbReference type="PANTHER" id="PTHR23513">
    <property type="entry name" value="INTEGRAL MEMBRANE EFFLUX PROTEIN-RELATED"/>
    <property type="match status" value="1"/>
</dbReference>
<keyword evidence="8" id="KW-1185">Reference proteome</keyword>
<organism evidence="7 8">
    <name type="scientific">Kribbella sancticallisti</name>
    <dbReference type="NCBI Taxonomy" id="460087"/>
    <lineage>
        <taxon>Bacteria</taxon>
        <taxon>Bacillati</taxon>
        <taxon>Actinomycetota</taxon>
        <taxon>Actinomycetes</taxon>
        <taxon>Propionibacteriales</taxon>
        <taxon>Kribbellaceae</taxon>
        <taxon>Kribbella</taxon>
    </lineage>
</organism>
<dbReference type="SUPFAM" id="SSF103473">
    <property type="entry name" value="MFS general substrate transporter"/>
    <property type="match status" value="1"/>
</dbReference>
<sequence>MAGHLISHVEEPALVRTDDHAGERRNFRLLVLSSVLAKLADYGLLLVVPLAVLQQTGSVAWSIVAISLRGVAYAASPLIGALIDRYDRRTVYAAAMVLQCLCVVVVAVWTDNVLVLSLAVFLSGLGGVTSSISGQFVLVPALVRKDNRPEAVSKLAFAVDLAKLAGFLVGGVSLGAAGQKVALAVVASGYALAATAAYLLPRLPVERRKARLWADLFVGFGWLKQRDLAFLVGTMALSNLAIGALASVLVTLLGDRDIDPTLISVVLAGSLLVGALGSRLGSRLPRHWTAPTRILLCQLLLGGAFFVLVGAPSIWVQVLCFGVVEFAAGLSNVASITFRQDVIPAEVAGRVNSVIRMFIAGAIPLSGMIYATGEGLHLSFWGPAVVLEIMSLVVWVIFVLLSRRSTSATLHPAVHHREEA</sequence>
<evidence type="ECO:0000256" key="4">
    <source>
        <dbReference type="ARBA" id="ARBA00022989"/>
    </source>
</evidence>
<accession>A0ABP4QR73</accession>
<feature type="transmembrane region" description="Helical" evidence="6">
    <location>
        <begin position="29"/>
        <end position="53"/>
    </location>
</feature>
<keyword evidence="4 6" id="KW-1133">Transmembrane helix</keyword>
<feature type="transmembrane region" description="Helical" evidence="6">
    <location>
        <begin position="260"/>
        <end position="278"/>
    </location>
</feature>
<evidence type="ECO:0000256" key="6">
    <source>
        <dbReference type="SAM" id="Phobius"/>
    </source>
</evidence>
<dbReference type="InterPro" id="IPR011701">
    <property type="entry name" value="MFS"/>
</dbReference>
<feature type="transmembrane region" description="Helical" evidence="6">
    <location>
        <begin position="228"/>
        <end position="254"/>
    </location>
</feature>
<comment type="caution">
    <text evidence="7">The sequence shown here is derived from an EMBL/GenBank/DDBJ whole genome shotgun (WGS) entry which is preliminary data.</text>
</comment>
<feature type="transmembrane region" description="Helical" evidence="6">
    <location>
        <begin position="290"/>
        <end position="308"/>
    </location>
</feature>
<evidence type="ECO:0000313" key="8">
    <source>
        <dbReference type="Proteomes" id="UP001500393"/>
    </source>
</evidence>
<keyword evidence="2" id="KW-1003">Cell membrane</keyword>
<feature type="transmembrane region" description="Helical" evidence="6">
    <location>
        <begin position="90"/>
        <end position="109"/>
    </location>
</feature>
<proteinExistence type="predicted"/>